<gene>
    <name evidence="2" type="ORF">CRG98_020176</name>
</gene>
<feature type="region of interest" description="Disordered" evidence="1">
    <location>
        <begin position="1"/>
        <end position="67"/>
    </location>
</feature>
<reference evidence="2 3" key="1">
    <citation type="submission" date="2017-11" db="EMBL/GenBank/DDBJ databases">
        <title>De-novo sequencing of pomegranate (Punica granatum L.) genome.</title>
        <authorList>
            <person name="Akparov Z."/>
            <person name="Amiraslanov A."/>
            <person name="Hajiyeva S."/>
            <person name="Abbasov M."/>
            <person name="Kaur K."/>
            <person name="Hamwieh A."/>
            <person name="Solovyev V."/>
            <person name="Salamov A."/>
            <person name="Braich B."/>
            <person name="Kosarev P."/>
            <person name="Mahmoud A."/>
            <person name="Hajiyev E."/>
            <person name="Babayeva S."/>
            <person name="Izzatullayeva V."/>
            <person name="Mammadov A."/>
            <person name="Mammadov A."/>
            <person name="Sharifova S."/>
            <person name="Ojaghi J."/>
            <person name="Eynullazada K."/>
            <person name="Bayramov B."/>
            <person name="Abdulazimova A."/>
            <person name="Shahmuradov I."/>
        </authorList>
    </citation>
    <scope>NUCLEOTIDE SEQUENCE [LARGE SCALE GENOMIC DNA]</scope>
    <source>
        <strain evidence="3">cv. AG2017</strain>
        <tissue evidence="2">Leaf</tissue>
    </source>
</reference>
<dbReference type="AlphaFoldDB" id="A0A2I0JSX2"/>
<feature type="compositionally biased region" description="Gly residues" evidence="1">
    <location>
        <begin position="44"/>
        <end position="57"/>
    </location>
</feature>
<dbReference type="EMBL" id="PGOL01001275">
    <property type="protein sequence ID" value="PKI59417.1"/>
    <property type="molecule type" value="Genomic_DNA"/>
</dbReference>
<proteinExistence type="predicted"/>
<protein>
    <submittedName>
        <fullName evidence="2">Uncharacterized protein</fullName>
    </submittedName>
</protein>
<name>A0A2I0JSX2_PUNGR</name>
<accession>A0A2I0JSX2</accession>
<organism evidence="2 3">
    <name type="scientific">Punica granatum</name>
    <name type="common">Pomegranate</name>
    <dbReference type="NCBI Taxonomy" id="22663"/>
    <lineage>
        <taxon>Eukaryota</taxon>
        <taxon>Viridiplantae</taxon>
        <taxon>Streptophyta</taxon>
        <taxon>Embryophyta</taxon>
        <taxon>Tracheophyta</taxon>
        <taxon>Spermatophyta</taxon>
        <taxon>Magnoliopsida</taxon>
        <taxon>eudicotyledons</taxon>
        <taxon>Gunneridae</taxon>
        <taxon>Pentapetalae</taxon>
        <taxon>rosids</taxon>
        <taxon>malvids</taxon>
        <taxon>Myrtales</taxon>
        <taxon>Lythraceae</taxon>
        <taxon>Punica</taxon>
    </lineage>
</organism>
<dbReference type="Proteomes" id="UP000233551">
    <property type="component" value="Unassembled WGS sequence"/>
</dbReference>
<evidence type="ECO:0000313" key="3">
    <source>
        <dbReference type="Proteomes" id="UP000233551"/>
    </source>
</evidence>
<dbReference type="STRING" id="22663.A0A2I0JSX2"/>
<feature type="compositionally biased region" description="Basic residues" evidence="1">
    <location>
        <begin position="15"/>
        <end position="25"/>
    </location>
</feature>
<evidence type="ECO:0000256" key="1">
    <source>
        <dbReference type="SAM" id="MobiDB-lite"/>
    </source>
</evidence>
<comment type="caution">
    <text evidence="2">The sequence shown here is derived from an EMBL/GenBank/DDBJ whole genome shotgun (WGS) entry which is preliminary data.</text>
</comment>
<evidence type="ECO:0000313" key="2">
    <source>
        <dbReference type="EMBL" id="PKI59417.1"/>
    </source>
</evidence>
<sequence length="67" mass="7436">MVKLARAAMGQDKPIRKKGPKKRFGKSRDPLKTFTAETRKRGQGGKMKGNQTAGGGDNAHKQKRRRS</sequence>
<keyword evidence="3" id="KW-1185">Reference proteome</keyword>